<feature type="compositionally biased region" description="Pro residues" evidence="4">
    <location>
        <begin position="150"/>
        <end position="164"/>
    </location>
</feature>
<protein>
    <recommendedName>
        <fullName evidence="2 3">Single-stranded DNA-binding protein</fullName>
        <shortName evidence="2">SSB</shortName>
    </recommendedName>
</protein>
<evidence type="ECO:0000256" key="1">
    <source>
        <dbReference type="ARBA" id="ARBA00023125"/>
    </source>
</evidence>
<gene>
    <name evidence="5" type="primary">ssb</name>
    <name evidence="5" type="ORF">E4K67_22595</name>
</gene>
<dbReference type="RefSeq" id="WP_135550891.1">
    <property type="nucleotide sequence ID" value="NZ_SPQQ01000010.1"/>
</dbReference>
<comment type="caution">
    <text evidence="2">Lacks conserved residue(s) required for the propagation of feature annotation.</text>
</comment>
<reference evidence="5 6" key="1">
    <citation type="submission" date="2019-03" db="EMBL/GenBank/DDBJ databases">
        <title>Draft Genome Sequence of Desulfosporosinus fructosivorans Strain 63.6F, Isolated from Marine Sediment in the Baltic Sea.</title>
        <authorList>
            <person name="Hausmann B."/>
            <person name="Vandieken V."/>
            <person name="Pjevac P."/>
            <person name="Schreck K."/>
            <person name="Herbold C.W."/>
            <person name="Loy A."/>
        </authorList>
    </citation>
    <scope>NUCLEOTIDE SEQUENCE [LARGE SCALE GENOMIC DNA]</scope>
    <source>
        <strain evidence="5 6">63.6F</strain>
    </source>
</reference>
<feature type="compositionally biased region" description="Low complexity" evidence="4">
    <location>
        <begin position="131"/>
        <end position="149"/>
    </location>
</feature>
<dbReference type="Gene3D" id="2.40.50.140">
    <property type="entry name" value="Nucleic acid-binding proteins"/>
    <property type="match status" value="1"/>
</dbReference>
<dbReference type="GO" id="GO:0009295">
    <property type="term" value="C:nucleoid"/>
    <property type="evidence" value="ECO:0007669"/>
    <property type="project" value="TreeGrafter"/>
</dbReference>
<comment type="caution">
    <text evidence="5">The sequence shown here is derived from an EMBL/GenBank/DDBJ whole genome shotgun (WGS) entry which is preliminary data.</text>
</comment>
<organism evidence="5 6">
    <name type="scientific">Desulfosporosinus fructosivorans</name>
    <dbReference type="NCBI Taxonomy" id="2018669"/>
    <lineage>
        <taxon>Bacteria</taxon>
        <taxon>Bacillati</taxon>
        <taxon>Bacillota</taxon>
        <taxon>Clostridia</taxon>
        <taxon>Eubacteriales</taxon>
        <taxon>Desulfitobacteriaceae</taxon>
        <taxon>Desulfosporosinus</taxon>
    </lineage>
</organism>
<feature type="region of interest" description="Disordered" evidence="4">
    <location>
        <begin position="111"/>
        <end position="244"/>
    </location>
</feature>
<comment type="subunit">
    <text evidence="2">Homotetramer.</text>
</comment>
<dbReference type="EMBL" id="SPQQ01000010">
    <property type="protein sequence ID" value="TGE35908.1"/>
    <property type="molecule type" value="Genomic_DNA"/>
</dbReference>
<dbReference type="PANTHER" id="PTHR10302:SF27">
    <property type="entry name" value="SINGLE-STRANDED DNA-BINDING PROTEIN"/>
    <property type="match status" value="1"/>
</dbReference>
<dbReference type="GO" id="GO:0006260">
    <property type="term" value="P:DNA replication"/>
    <property type="evidence" value="ECO:0007669"/>
    <property type="project" value="InterPro"/>
</dbReference>
<dbReference type="NCBIfam" id="TIGR00621">
    <property type="entry name" value="ssb"/>
    <property type="match status" value="1"/>
</dbReference>
<dbReference type="Pfam" id="PF00436">
    <property type="entry name" value="SSB"/>
    <property type="match status" value="1"/>
</dbReference>
<evidence type="ECO:0000256" key="2">
    <source>
        <dbReference type="HAMAP-Rule" id="MF_00984"/>
    </source>
</evidence>
<name>A0A4Z0QZG7_9FIRM</name>
<sequence length="244" mass="26837">MLNRLVLIGRLTKDPELRHTPNGKATCDFTLAIDRKFKNAQGEKETDFINCKVPPYKDKLAELCAQYLSKGKLASIDGSMQVRTYNDSNGQKHWVTEAICEDVHFLSPKDEGAQTHTQQPAQNNVPPYGAPPQYGQPPAQHPPYQQAPYQQPPVQQPQGEPPYPGQYAPPGYAGQPPSQGYQQPPQGYMPPPPGYQGQAPQGYSQHQGQIPQWLGGNPPQNPPGATPASKFGHQVNINPDDIPF</sequence>
<dbReference type="InterPro" id="IPR012340">
    <property type="entry name" value="NA-bd_OB-fold"/>
</dbReference>
<dbReference type="PROSITE" id="PS50935">
    <property type="entry name" value="SSB"/>
    <property type="match status" value="1"/>
</dbReference>
<dbReference type="SUPFAM" id="SSF50249">
    <property type="entry name" value="Nucleic acid-binding proteins"/>
    <property type="match status" value="1"/>
</dbReference>
<feature type="compositionally biased region" description="Polar residues" evidence="4">
    <location>
        <begin position="114"/>
        <end position="125"/>
    </location>
</feature>
<accession>A0A4Z0QZG7</accession>
<feature type="compositionally biased region" description="Low complexity" evidence="4">
    <location>
        <begin position="165"/>
        <end position="186"/>
    </location>
</feature>
<dbReference type="CDD" id="cd04496">
    <property type="entry name" value="SSB_OBF"/>
    <property type="match status" value="1"/>
</dbReference>
<keyword evidence="6" id="KW-1185">Reference proteome</keyword>
<keyword evidence="1 2" id="KW-0238">DNA-binding</keyword>
<dbReference type="HAMAP" id="MF_00984">
    <property type="entry name" value="SSB"/>
    <property type="match status" value="1"/>
</dbReference>
<evidence type="ECO:0000256" key="3">
    <source>
        <dbReference type="RuleBase" id="RU000524"/>
    </source>
</evidence>
<evidence type="ECO:0000256" key="4">
    <source>
        <dbReference type="SAM" id="MobiDB-lite"/>
    </source>
</evidence>
<dbReference type="AlphaFoldDB" id="A0A4Z0QZG7"/>
<evidence type="ECO:0000313" key="6">
    <source>
        <dbReference type="Proteomes" id="UP000298460"/>
    </source>
</evidence>
<proteinExistence type="inferred from homology"/>
<dbReference type="InterPro" id="IPR011344">
    <property type="entry name" value="ssDNA-bd"/>
</dbReference>
<dbReference type="GO" id="GO:0003697">
    <property type="term" value="F:single-stranded DNA binding"/>
    <property type="evidence" value="ECO:0007669"/>
    <property type="project" value="UniProtKB-UniRule"/>
</dbReference>
<dbReference type="InterPro" id="IPR000424">
    <property type="entry name" value="Primosome_PriB/ssb"/>
</dbReference>
<evidence type="ECO:0000313" key="5">
    <source>
        <dbReference type="EMBL" id="TGE35908.1"/>
    </source>
</evidence>
<dbReference type="PANTHER" id="PTHR10302">
    <property type="entry name" value="SINGLE-STRANDED DNA-BINDING PROTEIN"/>
    <property type="match status" value="1"/>
</dbReference>
<dbReference type="Proteomes" id="UP000298460">
    <property type="component" value="Unassembled WGS sequence"/>
</dbReference>
<dbReference type="OrthoDB" id="9809878at2"/>